<feature type="non-terminal residue" evidence="1">
    <location>
        <position position="1"/>
    </location>
</feature>
<name>A0A5J4NVS0_9TREM</name>
<proteinExistence type="predicted"/>
<dbReference type="CDD" id="cd00110">
    <property type="entry name" value="LamG"/>
    <property type="match status" value="1"/>
</dbReference>
<dbReference type="EMBL" id="QNGE01000784">
    <property type="protein sequence ID" value="KAA3679290.1"/>
    <property type="molecule type" value="Genomic_DNA"/>
</dbReference>
<evidence type="ECO:0000313" key="2">
    <source>
        <dbReference type="Proteomes" id="UP000324629"/>
    </source>
</evidence>
<protein>
    <submittedName>
        <fullName evidence="1">Uncharacterized protein</fullName>
    </submittedName>
</protein>
<dbReference type="InterPro" id="IPR013320">
    <property type="entry name" value="ConA-like_dom_sf"/>
</dbReference>
<organism evidence="1 2">
    <name type="scientific">Paragonimus westermani</name>
    <dbReference type="NCBI Taxonomy" id="34504"/>
    <lineage>
        <taxon>Eukaryota</taxon>
        <taxon>Metazoa</taxon>
        <taxon>Spiralia</taxon>
        <taxon>Lophotrochozoa</taxon>
        <taxon>Platyhelminthes</taxon>
        <taxon>Trematoda</taxon>
        <taxon>Digenea</taxon>
        <taxon>Plagiorchiida</taxon>
        <taxon>Troglotremata</taxon>
        <taxon>Troglotrematidae</taxon>
        <taxon>Paragonimus</taxon>
    </lineage>
</organism>
<sequence>VACFPGNAYIINRLVNRPITSLEEEIHFWFQTEQSETNLFHAGSTNQWLSVYLNDGMLTVSMQLLDAESDSVPAPHSLLHPDIIYPWTSMVKPARVIQLQLRLTPGGQESQRLDDNQWHELSLIRSNNQV</sequence>
<keyword evidence="2" id="KW-1185">Reference proteome</keyword>
<dbReference type="InterPro" id="IPR001791">
    <property type="entry name" value="Laminin_G"/>
</dbReference>
<dbReference type="SUPFAM" id="SSF49899">
    <property type="entry name" value="Concanavalin A-like lectins/glucanases"/>
    <property type="match status" value="1"/>
</dbReference>
<reference evidence="1 2" key="1">
    <citation type="journal article" date="2019" name="Gigascience">
        <title>Whole-genome sequence of the oriental lung fluke Paragonimus westermani.</title>
        <authorList>
            <person name="Oey H."/>
            <person name="Zakrzewski M."/>
            <person name="Narain K."/>
            <person name="Devi K.R."/>
            <person name="Agatsuma T."/>
            <person name="Nawaratna S."/>
            <person name="Gobert G.N."/>
            <person name="Jones M.K."/>
            <person name="Ragan M.A."/>
            <person name="McManus D.P."/>
            <person name="Krause L."/>
        </authorList>
    </citation>
    <scope>NUCLEOTIDE SEQUENCE [LARGE SCALE GENOMIC DNA]</scope>
    <source>
        <strain evidence="1 2">IND2009</strain>
    </source>
</reference>
<comment type="caution">
    <text evidence="1">The sequence shown here is derived from an EMBL/GenBank/DDBJ whole genome shotgun (WGS) entry which is preliminary data.</text>
</comment>
<dbReference type="AlphaFoldDB" id="A0A5J4NVS0"/>
<evidence type="ECO:0000313" key="1">
    <source>
        <dbReference type="EMBL" id="KAA3679290.1"/>
    </source>
</evidence>
<dbReference type="Gene3D" id="2.60.120.200">
    <property type="match status" value="1"/>
</dbReference>
<dbReference type="Proteomes" id="UP000324629">
    <property type="component" value="Unassembled WGS sequence"/>
</dbReference>
<accession>A0A5J4NVS0</accession>
<gene>
    <name evidence="1" type="ORF">DEA37_0010941</name>
</gene>